<protein>
    <submittedName>
        <fullName evidence="4">TransglutaminaseTgpA domain-containing protein</fullName>
    </submittedName>
</protein>
<evidence type="ECO:0000259" key="3">
    <source>
        <dbReference type="SMART" id="SM00460"/>
    </source>
</evidence>
<dbReference type="SUPFAM" id="SSF54001">
    <property type="entry name" value="Cysteine proteinases"/>
    <property type="match status" value="1"/>
</dbReference>
<proteinExistence type="predicted"/>
<dbReference type="Proteomes" id="UP001183202">
    <property type="component" value="Unassembled WGS sequence"/>
</dbReference>
<dbReference type="InterPro" id="IPR038765">
    <property type="entry name" value="Papain-like_cys_pep_sf"/>
</dbReference>
<keyword evidence="5" id="KW-1185">Reference proteome</keyword>
<feature type="domain" description="Transglutaminase-like" evidence="3">
    <location>
        <begin position="454"/>
        <end position="524"/>
    </location>
</feature>
<dbReference type="InterPro" id="IPR002931">
    <property type="entry name" value="Transglutaminase-like"/>
</dbReference>
<keyword evidence="2" id="KW-1133">Transmembrane helix</keyword>
<comment type="caution">
    <text evidence="4">The sequence shown here is derived from an EMBL/GenBank/DDBJ whole genome shotgun (WGS) entry which is preliminary data.</text>
</comment>
<feature type="region of interest" description="Disordered" evidence="1">
    <location>
        <begin position="524"/>
        <end position="565"/>
    </location>
</feature>
<feature type="transmembrane region" description="Helical" evidence="2">
    <location>
        <begin position="180"/>
        <end position="198"/>
    </location>
</feature>
<dbReference type="Pfam" id="PF01841">
    <property type="entry name" value="Transglut_core"/>
    <property type="match status" value="1"/>
</dbReference>
<feature type="transmembrane region" description="Helical" evidence="2">
    <location>
        <begin position="155"/>
        <end position="174"/>
    </location>
</feature>
<dbReference type="InterPro" id="IPR021878">
    <property type="entry name" value="TgpA_N"/>
</dbReference>
<feature type="region of interest" description="Disordered" evidence="1">
    <location>
        <begin position="1"/>
        <end position="21"/>
    </location>
</feature>
<gene>
    <name evidence="4" type="ORF">RM445_12795</name>
</gene>
<reference evidence="5" key="1">
    <citation type="submission" date="2023-07" db="EMBL/GenBank/DDBJ databases">
        <title>30 novel species of actinomycetes from the DSMZ collection.</title>
        <authorList>
            <person name="Nouioui I."/>
        </authorList>
    </citation>
    <scope>NUCLEOTIDE SEQUENCE [LARGE SCALE GENOMIC DNA]</scope>
    <source>
        <strain evidence="5">DSM 45834</strain>
    </source>
</reference>
<name>A0ABU2N8Y6_9PSEU</name>
<dbReference type="Gene3D" id="3.10.620.30">
    <property type="match status" value="1"/>
</dbReference>
<feature type="transmembrane region" description="Helical" evidence="2">
    <location>
        <begin position="79"/>
        <end position="98"/>
    </location>
</feature>
<evidence type="ECO:0000313" key="4">
    <source>
        <dbReference type="EMBL" id="MDT0350403.1"/>
    </source>
</evidence>
<dbReference type="EMBL" id="JAVREJ010000007">
    <property type="protein sequence ID" value="MDT0350403.1"/>
    <property type="molecule type" value="Genomic_DNA"/>
</dbReference>
<keyword evidence="2" id="KW-0812">Transmembrane</keyword>
<sequence>MIGTVASAAPTWTEREQGRSGRAAGGGLLLATAVAGMSFSGIFTPAALVLPVLAVGVGVAAADQLTLGRARPAVVRAPLGLLLGATAGAAALLLPSGVPLSGPGLRVVADSVLHGWLRSLESTLPAHPDLTLVGFVPALVLLTAVVGVEWLRRGVAPPLTLLPSLAVLVLAQLFASVGGLPAVGLAAAYGVGAGVVLADGWRWAEAVGPALSVVLVAVLVGGLLAVTDPVGGPAWSMQDRITPSTVTGGAVSPLAELAGRLDRPDEVVFTARADAPVTRWPLVVLDGYDGAGFTSSARYRPLGAQLPPDPNLTVPVRPTAADVTVAAGFTGPWLPGQGGVRSVEGLRPAVDPETGSLLLPDGAASARYGLAWFAPQPGPEQLVGAAVDPEAGGTEIDGTLPAAVTTAAAGAVRGAPPSFDTALTLERWFRDNYRLAGADQRPTGSGDVQLVRFLTDSRSGTSEQFAAAYVLMARAVGIPARLVVGFRPGPAGPDGVQVVRNGDAFAWPEVAVAGAGWVPLDPTGGAREATGPSAATDAATETARRRAAAQPVAPAPAPPAAVATPPDAEPISLPGRWDAILAGAGIAVVGVVLLALLGVPSIKRVRRARRRRSPGSGAVVGAWLEVRDRLRDHGVEATTDMTVRDLRRPAGPVLNGSGAELERLARCVDEALWSGAVAPTDLAARAWGAEKSIRGALTEQPLKARVRAAVRLRGLTRVRDTRL</sequence>
<dbReference type="Pfam" id="PF11992">
    <property type="entry name" value="TgpA_N"/>
    <property type="match status" value="1"/>
</dbReference>
<dbReference type="RefSeq" id="WP_311556437.1">
    <property type="nucleotide sequence ID" value="NZ_JAVREJ010000007.1"/>
</dbReference>
<dbReference type="InterPro" id="IPR052901">
    <property type="entry name" value="Bact_TGase-like"/>
</dbReference>
<organism evidence="4 5">
    <name type="scientific">Pseudonocardia charpentierae</name>
    <dbReference type="NCBI Taxonomy" id="3075545"/>
    <lineage>
        <taxon>Bacteria</taxon>
        <taxon>Bacillati</taxon>
        <taxon>Actinomycetota</taxon>
        <taxon>Actinomycetes</taxon>
        <taxon>Pseudonocardiales</taxon>
        <taxon>Pseudonocardiaceae</taxon>
        <taxon>Pseudonocardia</taxon>
    </lineage>
</organism>
<keyword evidence="2" id="KW-0472">Membrane</keyword>
<dbReference type="SMART" id="SM00460">
    <property type="entry name" value="TGc"/>
    <property type="match status" value="1"/>
</dbReference>
<feature type="transmembrane region" description="Helical" evidence="2">
    <location>
        <begin position="579"/>
        <end position="602"/>
    </location>
</feature>
<feature type="transmembrane region" description="Helical" evidence="2">
    <location>
        <begin position="210"/>
        <end position="227"/>
    </location>
</feature>
<dbReference type="PANTHER" id="PTHR42736">
    <property type="entry name" value="PROTEIN-GLUTAMINE GAMMA-GLUTAMYLTRANSFERASE"/>
    <property type="match status" value="1"/>
</dbReference>
<dbReference type="PANTHER" id="PTHR42736:SF1">
    <property type="entry name" value="PROTEIN-GLUTAMINE GAMMA-GLUTAMYLTRANSFERASE"/>
    <property type="match status" value="1"/>
</dbReference>
<evidence type="ECO:0000256" key="2">
    <source>
        <dbReference type="SAM" id="Phobius"/>
    </source>
</evidence>
<feature type="transmembrane region" description="Helical" evidence="2">
    <location>
        <begin position="130"/>
        <end position="148"/>
    </location>
</feature>
<feature type="transmembrane region" description="Helical" evidence="2">
    <location>
        <begin position="48"/>
        <end position="67"/>
    </location>
</feature>
<evidence type="ECO:0000313" key="5">
    <source>
        <dbReference type="Proteomes" id="UP001183202"/>
    </source>
</evidence>
<evidence type="ECO:0000256" key="1">
    <source>
        <dbReference type="SAM" id="MobiDB-lite"/>
    </source>
</evidence>
<accession>A0ABU2N8Y6</accession>